<organism evidence="2 3">
    <name type="scientific">Frankia canadensis</name>
    <dbReference type="NCBI Taxonomy" id="1836972"/>
    <lineage>
        <taxon>Bacteria</taxon>
        <taxon>Bacillati</taxon>
        <taxon>Actinomycetota</taxon>
        <taxon>Actinomycetes</taxon>
        <taxon>Frankiales</taxon>
        <taxon>Frankiaceae</taxon>
        <taxon>Frankia</taxon>
    </lineage>
</organism>
<gene>
    <name evidence="2" type="ORF">FRACA_1510012</name>
</gene>
<evidence type="ECO:0000256" key="1">
    <source>
        <dbReference type="SAM" id="MobiDB-lite"/>
    </source>
</evidence>
<evidence type="ECO:0000313" key="3">
    <source>
        <dbReference type="Proteomes" id="UP000234331"/>
    </source>
</evidence>
<dbReference type="AlphaFoldDB" id="A0A2I2KM28"/>
<name>A0A2I2KM28_9ACTN</name>
<feature type="region of interest" description="Disordered" evidence="1">
    <location>
        <begin position="47"/>
        <end position="66"/>
    </location>
</feature>
<evidence type="ECO:0000313" key="2">
    <source>
        <dbReference type="EMBL" id="SNQ46721.1"/>
    </source>
</evidence>
<protein>
    <submittedName>
        <fullName evidence="2">Uncharacterized protein</fullName>
    </submittedName>
</protein>
<reference evidence="2 3" key="1">
    <citation type="submission" date="2017-06" db="EMBL/GenBank/DDBJ databases">
        <authorList>
            <person name="Kim H.J."/>
            <person name="Triplett B.A."/>
        </authorList>
    </citation>
    <scope>NUCLEOTIDE SEQUENCE [LARGE SCALE GENOMIC DNA]</scope>
    <source>
        <strain evidence="2">FRACA_ARgP5</strain>
    </source>
</reference>
<sequence>MVRRADAAARTIVGCDPSGPSWPRALWADDVTIGLYPIRLLSHFLGRGASNGANRYPARSGSGEDA</sequence>
<keyword evidence="3" id="KW-1185">Reference proteome</keyword>
<dbReference type="EMBL" id="FZMO01000059">
    <property type="protein sequence ID" value="SNQ46721.1"/>
    <property type="molecule type" value="Genomic_DNA"/>
</dbReference>
<accession>A0A2I2KM28</accession>
<dbReference type="Proteomes" id="UP000234331">
    <property type="component" value="Unassembled WGS sequence"/>
</dbReference>
<proteinExistence type="predicted"/>